<comment type="catalytic activity">
    <reaction evidence="13">
        <text>a 5,6-dihydrouridine in mRNA + NAD(+) = a uridine in mRNA + NADH + H(+)</text>
        <dbReference type="Rhea" id="RHEA:69851"/>
        <dbReference type="Rhea" id="RHEA-COMP:14658"/>
        <dbReference type="Rhea" id="RHEA-COMP:17789"/>
        <dbReference type="ChEBI" id="CHEBI:15378"/>
        <dbReference type="ChEBI" id="CHEBI:57540"/>
        <dbReference type="ChEBI" id="CHEBI:57945"/>
        <dbReference type="ChEBI" id="CHEBI:65315"/>
        <dbReference type="ChEBI" id="CHEBI:74443"/>
    </reaction>
    <physiologicalReaction direction="right-to-left" evidence="13">
        <dbReference type="Rhea" id="RHEA:69853"/>
    </physiologicalReaction>
</comment>
<keyword evidence="3" id="KW-0288">FMN</keyword>
<evidence type="ECO:0000256" key="3">
    <source>
        <dbReference type="ARBA" id="ARBA00022643"/>
    </source>
</evidence>
<dbReference type="EMBL" id="ML170169">
    <property type="protein sequence ID" value="TDL23586.1"/>
    <property type="molecule type" value="Genomic_DNA"/>
</dbReference>
<keyword evidence="5" id="KW-0819">tRNA processing</keyword>
<name>A0A4Y7Q8C9_9AGAM</name>
<dbReference type="VEuPathDB" id="FungiDB:BD410DRAFT_768073"/>
<comment type="cofactor">
    <cofactor evidence="1">
        <name>FMN</name>
        <dbReference type="ChEBI" id="CHEBI:58210"/>
    </cofactor>
</comment>
<accession>A0A4Y7Q8C9</accession>
<comment type="catalytic activity">
    <reaction evidence="12">
        <text>5,6-dihydrouridine(16) in tRNA + NADP(+) = uridine(16) in tRNA + NADPH + H(+)</text>
        <dbReference type="Rhea" id="RHEA:53376"/>
        <dbReference type="Rhea" id="RHEA-COMP:13543"/>
        <dbReference type="Rhea" id="RHEA-COMP:13544"/>
        <dbReference type="ChEBI" id="CHEBI:15378"/>
        <dbReference type="ChEBI" id="CHEBI:57783"/>
        <dbReference type="ChEBI" id="CHEBI:58349"/>
        <dbReference type="ChEBI" id="CHEBI:65315"/>
        <dbReference type="ChEBI" id="CHEBI:74443"/>
        <dbReference type="EC" id="1.3.1.88"/>
    </reaction>
    <physiologicalReaction direction="right-to-left" evidence="12">
        <dbReference type="Rhea" id="RHEA:53378"/>
    </physiologicalReaction>
</comment>
<evidence type="ECO:0000256" key="12">
    <source>
        <dbReference type="ARBA" id="ARBA00047652"/>
    </source>
</evidence>
<feature type="domain" description="DUS-like FMN-binding" evidence="17">
    <location>
        <begin position="13"/>
        <end position="291"/>
    </location>
</feature>
<evidence type="ECO:0000256" key="13">
    <source>
        <dbReference type="ARBA" id="ARBA00048342"/>
    </source>
</evidence>
<dbReference type="Proteomes" id="UP000294933">
    <property type="component" value="Unassembled WGS sequence"/>
</dbReference>
<evidence type="ECO:0000256" key="7">
    <source>
        <dbReference type="ARBA" id="ARBA00023002"/>
    </source>
</evidence>
<comment type="catalytic activity">
    <reaction evidence="14">
        <text>5,6-dihydrouridine(16) in tRNA + NAD(+) = uridine(16) in tRNA + NADH + H(+)</text>
        <dbReference type="Rhea" id="RHEA:53380"/>
        <dbReference type="Rhea" id="RHEA-COMP:13543"/>
        <dbReference type="Rhea" id="RHEA-COMP:13544"/>
        <dbReference type="ChEBI" id="CHEBI:15378"/>
        <dbReference type="ChEBI" id="CHEBI:57540"/>
        <dbReference type="ChEBI" id="CHEBI:57945"/>
        <dbReference type="ChEBI" id="CHEBI:65315"/>
        <dbReference type="ChEBI" id="CHEBI:74443"/>
        <dbReference type="EC" id="1.3.1.88"/>
    </reaction>
    <physiologicalReaction direction="right-to-left" evidence="14">
        <dbReference type="Rhea" id="RHEA:53382"/>
    </physiologicalReaction>
</comment>
<dbReference type="GO" id="GO:0006397">
    <property type="term" value="P:mRNA processing"/>
    <property type="evidence" value="ECO:0007669"/>
    <property type="project" value="UniProtKB-KW"/>
</dbReference>
<dbReference type="EC" id="1.3.1.88" evidence="10"/>
<keyword evidence="7" id="KW-0560">Oxidoreductase</keyword>
<comment type="catalytic activity">
    <reaction evidence="11">
        <text>5,6-dihydrouridine(17) in tRNA + NAD(+) = uridine(17) in tRNA + NADH + H(+)</text>
        <dbReference type="Rhea" id="RHEA:53372"/>
        <dbReference type="Rhea" id="RHEA-COMP:13541"/>
        <dbReference type="Rhea" id="RHEA-COMP:13542"/>
        <dbReference type="ChEBI" id="CHEBI:15378"/>
        <dbReference type="ChEBI" id="CHEBI:57540"/>
        <dbReference type="ChEBI" id="CHEBI:57945"/>
        <dbReference type="ChEBI" id="CHEBI:65315"/>
        <dbReference type="ChEBI" id="CHEBI:74443"/>
        <dbReference type="EC" id="1.3.1.88"/>
    </reaction>
    <physiologicalReaction direction="right-to-left" evidence="11">
        <dbReference type="Rhea" id="RHEA:53374"/>
    </physiologicalReaction>
</comment>
<evidence type="ECO:0000259" key="17">
    <source>
        <dbReference type="Pfam" id="PF01207"/>
    </source>
</evidence>
<keyword evidence="8" id="KW-0520">NAD</keyword>
<dbReference type="STRING" id="50990.A0A4Y7Q8C9"/>
<keyword evidence="2" id="KW-0285">Flavoprotein</keyword>
<evidence type="ECO:0000256" key="8">
    <source>
        <dbReference type="ARBA" id="ARBA00023027"/>
    </source>
</evidence>
<proteinExistence type="inferred from homology"/>
<sequence>MFIPPEWLEAIEAPMINQSDLPFRILTRRYGATLAFTQMLVPEKILNDQDYFEFHRKGLGIADVDRPVFVQLCGNDPDIIVQAGKKFQNYCDGIDLNLGCPQRVAQECHFGGYLLQQKDWPVVRTIVSSMSRSFTVPVTAKIRLCQPANKTAEFARHLEAAGVSCLTLHARHVSAQRRRKGPADLDQVAKVKQAVHIPVISNGNVRLHEDVVRNKLATGADGIMVGEMLLANPCLFSGIIPDPVGVSVEYLNICEDYPGTASMESVRTHVRHIIENQCSRCVWYRKFRRQLGLCMTVDDVMHLLCHKVQRWREFPLINDEEEDQVFPVLDDSEYFGLEDLR</sequence>
<evidence type="ECO:0000256" key="15">
    <source>
        <dbReference type="ARBA" id="ARBA00049447"/>
    </source>
</evidence>
<evidence type="ECO:0000256" key="4">
    <source>
        <dbReference type="ARBA" id="ARBA00022664"/>
    </source>
</evidence>
<comment type="similarity">
    <text evidence="9">Belongs to the Dus family. Dus1 subfamily.</text>
</comment>
<gene>
    <name evidence="18" type="ORF">BD410DRAFT_768073</name>
</gene>
<dbReference type="Gene3D" id="3.20.20.70">
    <property type="entry name" value="Aldolase class I"/>
    <property type="match status" value="1"/>
</dbReference>
<comment type="catalytic activity">
    <reaction evidence="16">
        <text>5,6-dihydrouridine(17) in tRNA + NADP(+) = uridine(17) in tRNA + NADPH + H(+)</text>
        <dbReference type="Rhea" id="RHEA:53368"/>
        <dbReference type="Rhea" id="RHEA-COMP:13541"/>
        <dbReference type="Rhea" id="RHEA-COMP:13542"/>
        <dbReference type="ChEBI" id="CHEBI:15378"/>
        <dbReference type="ChEBI" id="CHEBI:57783"/>
        <dbReference type="ChEBI" id="CHEBI:58349"/>
        <dbReference type="ChEBI" id="CHEBI:65315"/>
        <dbReference type="ChEBI" id="CHEBI:74443"/>
        <dbReference type="EC" id="1.3.1.88"/>
    </reaction>
    <physiologicalReaction direction="right-to-left" evidence="16">
        <dbReference type="Rhea" id="RHEA:53370"/>
    </physiologicalReaction>
</comment>
<dbReference type="GO" id="GO:0050660">
    <property type="term" value="F:flavin adenine dinucleotide binding"/>
    <property type="evidence" value="ECO:0007669"/>
    <property type="project" value="InterPro"/>
</dbReference>
<dbReference type="SUPFAM" id="SSF51395">
    <property type="entry name" value="FMN-linked oxidoreductases"/>
    <property type="match status" value="1"/>
</dbReference>
<evidence type="ECO:0000256" key="5">
    <source>
        <dbReference type="ARBA" id="ARBA00022694"/>
    </source>
</evidence>
<dbReference type="PANTHER" id="PTHR11082:SF5">
    <property type="entry name" value="TRNA-DIHYDROURIDINE(16_17) SYNTHASE [NAD(P)(+)]-LIKE"/>
    <property type="match status" value="1"/>
</dbReference>
<evidence type="ECO:0000256" key="1">
    <source>
        <dbReference type="ARBA" id="ARBA00001917"/>
    </source>
</evidence>
<evidence type="ECO:0000256" key="16">
    <source>
        <dbReference type="ARBA" id="ARBA00049467"/>
    </source>
</evidence>
<evidence type="ECO:0000313" key="18">
    <source>
        <dbReference type="EMBL" id="TDL23586.1"/>
    </source>
</evidence>
<evidence type="ECO:0000256" key="11">
    <source>
        <dbReference type="ARBA" id="ARBA00047287"/>
    </source>
</evidence>
<dbReference type="InterPro" id="IPR013785">
    <property type="entry name" value="Aldolase_TIM"/>
</dbReference>
<dbReference type="Pfam" id="PF01207">
    <property type="entry name" value="Dus"/>
    <property type="match status" value="1"/>
</dbReference>
<comment type="catalytic activity">
    <reaction evidence="15">
        <text>a 5,6-dihydrouridine in mRNA + NADP(+) = a uridine in mRNA + NADPH + H(+)</text>
        <dbReference type="Rhea" id="RHEA:69855"/>
        <dbReference type="Rhea" id="RHEA-COMP:14658"/>
        <dbReference type="Rhea" id="RHEA-COMP:17789"/>
        <dbReference type="ChEBI" id="CHEBI:15378"/>
        <dbReference type="ChEBI" id="CHEBI:57783"/>
        <dbReference type="ChEBI" id="CHEBI:58349"/>
        <dbReference type="ChEBI" id="CHEBI:65315"/>
        <dbReference type="ChEBI" id="CHEBI:74443"/>
    </reaction>
    <physiologicalReaction direction="right-to-left" evidence="15">
        <dbReference type="Rhea" id="RHEA:69857"/>
    </physiologicalReaction>
</comment>
<protein>
    <recommendedName>
        <fullName evidence="10">tRNA-dihydrouridine(16/17) synthase [NAD(P)(+)]</fullName>
        <ecNumber evidence="10">1.3.1.88</ecNumber>
    </recommendedName>
</protein>
<evidence type="ECO:0000313" key="19">
    <source>
        <dbReference type="Proteomes" id="UP000294933"/>
    </source>
</evidence>
<evidence type="ECO:0000256" key="6">
    <source>
        <dbReference type="ARBA" id="ARBA00022857"/>
    </source>
</evidence>
<dbReference type="PANTHER" id="PTHR11082">
    <property type="entry name" value="TRNA-DIHYDROURIDINE SYNTHASE"/>
    <property type="match status" value="1"/>
</dbReference>
<dbReference type="GO" id="GO:0017150">
    <property type="term" value="F:tRNA dihydrouridine synthase activity"/>
    <property type="evidence" value="ECO:0007669"/>
    <property type="project" value="InterPro"/>
</dbReference>
<keyword evidence="4" id="KW-0507">mRNA processing</keyword>
<keyword evidence="6" id="KW-0521">NADP</keyword>
<keyword evidence="19" id="KW-1185">Reference proteome</keyword>
<evidence type="ECO:0000256" key="2">
    <source>
        <dbReference type="ARBA" id="ARBA00022630"/>
    </source>
</evidence>
<reference evidence="18 19" key="1">
    <citation type="submission" date="2018-06" db="EMBL/GenBank/DDBJ databases">
        <title>A transcriptomic atlas of mushroom development highlights an independent origin of complex multicellularity.</title>
        <authorList>
            <consortium name="DOE Joint Genome Institute"/>
            <person name="Krizsan K."/>
            <person name="Almasi E."/>
            <person name="Merenyi Z."/>
            <person name="Sahu N."/>
            <person name="Viragh M."/>
            <person name="Koszo T."/>
            <person name="Mondo S."/>
            <person name="Kiss B."/>
            <person name="Balint B."/>
            <person name="Kues U."/>
            <person name="Barry K."/>
            <person name="Hegedus J.C."/>
            <person name="Henrissat B."/>
            <person name="Johnson J."/>
            <person name="Lipzen A."/>
            <person name="Ohm R."/>
            <person name="Nagy I."/>
            <person name="Pangilinan J."/>
            <person name="Yan J."/>
            <person name="Xiong Y."/>
            <person name="Grigoriev I.V."/>
            <person name="Hibbett D.S."/>
            <person name="Nagy L.G."/>
        </authorList>
    </citation>
    <scope>NUCLEOTIDE SEQUENCE [LARGE SCALE GENOMIC DNA]</scope>
    <source>
        <strain evidence="18 19">SZMC22713</strain>
    </source>
</reference>
<dbReference type="CDD" id="cd02801">
    <property type="entry name" value="DUS_like_FMN"/>
    <property type="match status" value="1"/>
</dbReference>
<dbReference type="InterPro" id="IPR035587">
    <property type="entry name" value="DUS-like_FMN-bd"/>
</dbReference>
<dbReference type="InterPro" id="IPR018517">
    <property type="entry name" value="tRNA_hU_synthase_CS"/>
</dbReference>
<evidence type="ECO:0000256" key="14">
    <source>
        <dbReference type="ARBA" id="ARBA00048934"/>
    </source>
</evidence>
<dbReference type="AlphaFoldDB" id="A0A4Y7Q8C9"/>
<evidence type="ECO:0000256" key="9">
    <source>
        <dbReference type="ARBA" id="ARBA00038313"/>
    </source>
</evidence>
<dbReference type="OrthoDB" id="272303at2759"/>
<organism evidence="18 19">
    <name type="scientific">Rickenella mellea</name>
    <dbReference type="NCBI Taxonomy" id="50990"/>
    <lineage>
        <taxon>Eukaryota</taxon>
        <taxon>Fungi</taxon>
        <taxon>Dikarya</taxon>
        <taxon>Basidiomycota</taxon>
        <taxon>Agaricomycotina</taxon>
        <taxon>Agaricomycetes</taxon>
        <taxon>Hymenochaetales</taxon>
        <taxon>Rickenellaceae</taxon>
        <taxon>Rickenella</taxon>
    </lineage>
</organism>
<evidence type="ECO:0000256" key="10">
    <source>
        <dbReference type="ARBA" id="ARBA00038890"/>
    </source>
</evidence>
<dbReference type="PROSITE" id="PS01136">
    <property type="entry name" value="UPF0034"/>
    <property type="match status" value="1"/>
</dbReference>